<dbReference type="PANTHER" id="PTHR33164:SF43">
    <property type="entry name" value="HTH-TYPE TRANSCRIPTIONAL REPRESSOR YETL"/>
    <property type="match status" value="1"/>
</dbReference>
<organism evidence="2 3">
    <name type="scientific">Arcicella rigui</name>
    <dbReference type="NCBI Taxonomy" id="797020"/>
    <lineage>
        <taxon>Bacteria</taxon>
        <taxon>Pseudomonadati</taxon>
        <taxon>Bacteroidota</taxon>
        <taxon>Cytophagia</taxon>
        <taxon>Cytophagales</taxon>
        <taxon>Flectobacillaceae</taxon>
        <taxon>Arcicella</taxon>
    </lineage>
</organism>
<gene>
    <name evidence="2" type="ORF">VB248_10550</name>
</gene>
<keyword evidence="3" id="KW-1185">Reference proteome</keyword>
<accession>A0ABU5Q9T8</accession>
<dbReference type="PANTHER" id="PTHR33164">
    <property type="entry name" value="TRANSCRIPTIONAL REGULATOR, MARR FAMILY"/>
    <property type="match status" value="1"/>
</dbReference>
<dbReference type="SUPFAM" id="SSF46785">
    <property type="entry name" value="Winged helix' DNA-binding domain"/>
    <property type="match status" value="1"/>
</dbReference>
<proteinExistence type="predicted"/>
<evidence type="ECO:0000259" key="1">
    <source>
        <dbReference type="PROSITE" id="PS50995"/>
    </source>
</evidence>
<evidence type="ECO:0000313" key="2">
    <source>
        <dbReference type="EMBL" id="MEA5139579.1"/>
    </source>
</evidence>
<name>A0ABU5Q9T8_9BACT</name>
<feature type="domain" description="HTH marR-type" evidence="1">
    <location>
        <begin position="1"/>
        <end position="142"/>
    </location>
</feature>
<dbReference type="Pfam" id="PF01047">
    <property type="entry name" value="MarR"/>
    <property type="match status" value="1"/>
</dbReference>
<dbReference type="RefSeq" id="WP_323296732.1">
    <property type="nucleotide sequence ID" value="NZ_JAYFUM010000010.1"/>
</dbReference>
<dbReference type="InterPro" id="IPR000835">
    <property type="entry name" value="HTH_MarR-typ"/>
</dbReference>
<dbReference type="SMART" id="SM00347">
    <property type="entry name" value="HTH_MARR"/>
    <property type="match status" value="1"/>
</dbReference>
<reference evidence="2 3" key="1">
    <citation type="submission" date="2023-12" db="EMBL/GenBank/DDBJ databases">
        <title>Novel species of the genus Arcicella isolated from rivers.</title>
        <authorList>
            <person name="Lu H."/>
        </authorList>
    </citation>
    <scope>NUCLEOTIDE SEQUENCE [LARGE SCALE GENOMIC DNA]</scope>
    <source>
        <strain evidence="2 3">KCTC 23307</strain>
    </source>
</reference>
<dbReference type="InterPro" id="IPR036390">
    <property type="entry name" value="WH_DNA-bd_sf"/>
</dbReference>
<evidence type="ECO:0000313" key="3">
    <source>
        <dbReference type="Proteomes" id="UP001302949"/>
    </source>
</evidence>
<dbReference type="Proteomes" id="UP001302949">
    <property type="component" value="Unassembled WGS sequence"/>
</dbReference>
<comment type="caution">
    <text evidence="2">The sequence shown here is derived from an EMBL/GenBank/DDBJ whole genome shotgun (WGS) entry which is preliminary data.</text>
</comment>
<protein>
    <submittedName>
        <fullName evidence="2">MarR family transcriptional regulator</fullName>
    </submittedName>
</protein>
<dbReference type="PROSITE" id="PS50995">
    <property type="entry name" value="HTH_MARR_2"/>
    <property type="match status" value="1"/>
</dbReference>
<dbReference type="EMBL" id="JAYFUM010000010">
    <property type="protein sequence ID" value="MEA5139579.1"/>
    <property type="molecule type" value="Genomic_DNA"/>
</dbReference>
<dbReference type="InterPro" id="IPR036388">
    <property type="entry name" value="WH-like_DNA-bd_sf"/>
</dbReference>
<dbReference type="InterPro" id="IPR039422">
    <property type="entry name" value="MarR/SlyA-like"/>
</dbReference>
<dbReference type="Gene3D" id="1.10.10.10">
    <property type="entry name" value="Winged helix-like DNA-binding domain superfamily/Winged helix DNA-binding domain"/>
    <property type="match status" value="1"/>
</dbReference>
<sequence>MDLISELGPLAFGSRLKRLSETIMRGGEDVYRFYGVDFQPKWFPIFYFLSQKSEAGIMEIAEGLNVTHPAVIQMSKELEKKGLIVSKKSDEDARKRNLKLSKKGKDLLPTLQKIWEEIKLMNAEIIENQEHNLLIAVKEIEDAWAAKSYLERFKEFHKLG</sequence>